<dbReference type="GO" id="GO:0005524">
    <property type="term" value="F:ATP binding"/>
    <property type="evidence" value="ECO:0007669"/>
    <property type="project" value="UniProtKB-UniRule"/>
</dbReference>
<comment type="similarity">
    <text evidence="5">Belongs to the protein kinase superfamily. CMGC Ser/Thr protein kinase family. CDC2/CDKX subfamily.</text>
</comment>
<dbReference type="PROSITE" id="PS00108">
    <property type="entry name" value="PROTEIN_KINASE_ST"/>
    <property type="match status" value="1"/>
</dbReference>
<dbReference type="GeneID" id="100642408"/>
<dbReference type="InterPro" id="IPR000719">
    <property type="entry name" value="Prot_kinase_dom"/>
</dbReference>
<keyword evidence="11" id="KW-0479">Metal-binding</keyword>
<dbReference type="RefSeq" id="XP_012167530.1">
    <property type="nucleotide sequence ID" value="XM_012312140.3"/>
</dbReference>
<evidence type="ECO:0000256" key="3">
    <source>
        <dbReference type="ARBA" id="ARBA00004138"/>
    </source>
</evidence>
<evidence type="ECO:0000256" key="16">
    <source>
        <dbReference type="ARBA" id="ARBA00023212"/>
    </source>
</evidence>
<reference evidence="24" key="1">
    <citation type="submission" date="2025-08" db="UniProtKB">
        <authorList>
            <consortium name="RefSeq"/>
        </authorList>
    </citation>
    <scope>IDENTIFICATION</scope>
</reference>
<comment type="catalytic activity">
    <reaction evidence="19">
        <text>L-threonyl-[protein] + ATP = O-phospho-L-threonyl-[protein] + ADP + H(+)</text>
        <dbReference type="Rhea" id="RHEA:46608"/>
        <dbReference type="Rhea" id="RHEA-COMP:11060"/>
        <dbReference type="Rhea" id="RHEA-COMP:11605"/>
        <dbReference type="ChEBI" id="CHEBI:15378"/>
        <dbReference type="ChEBI" id="CHEBI:30013"/>
        <dbReference type="ChEBI" id="CHEBI:30616"/>
        <dbReference type="ChEBI" id="CHEBI:61977"/>
        <dbReference type="ChEBI" id="CHEBI:456216"/>
        <dbReference type="EC" id="2.7.11.1"/>
    </reaction>
</comment>
<dbReference type="AlphaFoldDB" id="A0A9B2MQP9"/>
<evidence type="ECO:0000256" key="6">
    <source>
        <dbReference type="ARBA" id="ARBA00012513"/>
    </source>
</evidence>
<keyword evidence="15" id="KW-0460">Magnesium</keyword>
<evidence type="ECO:0000256" key="21">
    <source>
        <dbReference type="PROSITE-ProRule" id="PRU10141"/>
    </source>
</evidence>
<dbReference type="PANTHER" id="PTHR24055">
    <property type="entry name" value="MITOGEN-ACTIVATED PROTEIN KINASE"/>
    <property type="match status" value="1"/>
</dbReference>
<keyword evidence="18" id="KW-0966">Cell projection</keyword>
<keyword evidence="13 24" id="KW-0418">Kinase</keyword>
<dbReference type="SUPFAM" id="SSF56112">
    <property type="entry name" value="Protein kinase-like (PK-like)"/>
    <property type="match status" value="1"/>
</dbReference>
<dbReference type="GO" id="GO:0005929">
    <property type="term" value="C:cilium"/>
    <property type="evidence" value="ECO:0007669"/>
    <property type="project" value="UniProtKB-SubCell"/>
</dbReference>
<accession>A0A9B2MQP9</accession>
<gene>
    <name evidence="24" type="primary">LOC100642408</name>
</gene>
<keyword evidence="23" id="KW-1185">Reference proteome</keyword>
<dbReference type="Proteomes" id="UP000835206">
    <property type="component" value="Chromosome 9"/>
</dbReference>
<dbReference type="CDD" id="cd07830">
    <property type="entry name" value="STKc_MAK_like"/>
    <property type="match status" value="1"/>
</dbReference>
<evidence type="ECO:0000256" key="10">
    <source>
        <dbReference type="ARBA" id="ARBA00022679"/>
    </source>
</evidence>
<dbReference type="Gene3D" id="1.10.510.10">
    <property type="entry name" value="Transferase(Phosphotransferase) domain 1"/>
    <property type="match status" value="1"/>
</dbReference>
<comment type="subcellular location">
    <subcellularLocation>
        <location evidence="3">Cell projection</location>
        <location evidence="3">Cilium</location>
    </subcellularLocation>
    <subcellularLocation>
        <location evidence="4">Cytoplasm</location>
        <location evidence="4">Cytoskeleton</location>
    </subcellularLocation>
    <subcellularLocation>
        <location evidence="2">Nucleus</location>
    </subcellularLocation>
</comment>
<dbReference type="Pfam" id="PF00069">
    <property type="entry name" value="Pkinase"/>
    <property type="match status" value="1"/>
</dbReference>
<dbReference type="GO" id="GO:0005634">
    <property type="term" value="C:nucleus"/>
    <property type="evidence" value="ECO:0007669"/>
    <property type="project" value="UniProtKB-SubCell"/>
</dbReference>
<dbReference type="FunFam" id="1.10.510.10:FF:000104">
    <property type="entry name" value="serine/threonine-protein kinase MAK isoform X1"/>
    <property type="match status" value="1"/>
</dbReference>
<keyword evidence="14 21" id="KW-0067">ATP-binding</keyword>
<evidence type="ECO:0000256" key="14">
    <source>
        <dbReference type="ARBA" id="ARBA00022840"/>
    </source>
</evidence>
<organism evidence="23 24">
    <name type="scientific">Bombus terrestris</name>
    <name type="common">Buff-tailed bumblebee</name>
    <name type="synonym">Apis terrestris</name>
    <dbReference type="NCBI Taxonomy" id="30195"/>
    <lineage>
        <taxon>Eukaryota</taxon>
        <taxon>Metazoa</taxon>
        <taxon>Ecdysozoa</taxon>
        <taxon>Arthropoda</taxon>
        <taxon>Hexapoda</taxon>
        <taxon>Insecta</taxon>
        <taxon>Pterygota</taxon>
        <taxon>Neoptera</taxon>
        <taxon>Endopterygota</taxon>
        <taxon>Hymenoptera</taxon>
        <taxon>Apocrita</taxon>
        <taxon>Aculeata</taxon>
        <taxon>Apoidea</taxon>
        <taxon>Anthophila</taxon>
        <taxon>Apidae</taxon>
        <taxon>Bombus</taxon>
        <taxon>Bombus</taxon>
    </lineage>
</organism>
<dbReference type="InterPro" id="IPR017441">
    <property type="entry name" value="Protein_kinase_ATP_BS"/>
</dbReference>
<proteinExistence type="inferred from homology"/>
<keyword evidence="17" id="KW-0539">Nucleus</keyword>
<evidence type="ECO:0000256" key="7">
    <source>
        <dbReference type="ARBA" id="ARBA00022490"/>
    </source>
</evidence>
<dbReference type="InterPro" id="IPR008271">
    <property type="entry name" value="Ser/Thr_kinase_AS"/>
</dbReference>
<evidence type="ECO:0000256" key="20">
    <source>
        <dbReference type="ARBA" id="ARBA00048679"/>
    </source>
</evidence>
<dbReference type="GO" id="GO:0046872">
    <property type="term" value="F:metal ion binding"/>
    <property type="evidence" value="ECO:0007669"/>
    <property type="project" value="UniProtKB-KW"/>
</dbReference>
<dbReference type="Gene3D" id="3.30.200.20">
    <property type="entry name" value="Phosphorylase Kinase, domain 1"/>
    <property type="match status" value="1"/>
</dbReference>
<keyword evidence="7" id="KW-0963">Cytoplasm</keyword>
<evidence type="ECO:0000256" key="9">
    <source>
        <dbReference type="ARBA" id="ARBA00022553"/>
    </source>
</evidence>
<feature type="domain" description="Protein kinase" evidence="22">
    <location>
        <begin position="6"/>
        <end position="286"/>
    </location>
</feature>
<evidence type="ECO:0000256" key="13">
    <source>
        <dbReference type="ARBA" id="ARBA00022777"/>
    </source>
</evidence>
<comment type="cofactor">
    <cofactor evidence="1">
        <name>Mg(2+)</name>
        <dbReference type="ChEBI" id="CHEBI:18420"/>
    </cofactor>
</comment>
<evidence type="ECO:0000256" key="12">
    <source>
        <dbReference type="ARBA" id="ARBA00022741"/>
    </source>
</evidence>
<dbReference type="EC" id="2.7.11.1" evidence="6"/>
<dbReference type="PROSITE" id="PS50011">
    <property type="entry name" value="PROTEIN_KINASE_DOM"/>
    <property type="match status" value="1"/>
</dbReference>
<feature type="binding site" evidence="21">
    <location>
        <position position="35"/>
    </location>
    <ligand>
        <name>ATP</name>
        <dbReference type="ChEBI" id="CHEBI:30616"/>
    </ligand>
</feature>
<dbReference type="InterPro" id="IPR011009">
    <property type="entry name" value="Kinase-like_dom_sf"/>
</dbReference>
<protein>
    <recommendedName>
        <fullName evidence="6">non-specific serine/threonine protein kinase</fullName>
        <ecNumber evidence="6">2.7.11.1</ecNumber>
    </recommendedName>
</protein>
<name>A0A9B2MQP9_BOMTE</name>
<evidence type="ECO:0000256" key="8">
    <source>
        <dbReference type="ARBA" id="ARBA00022527"/>
    </source>
</evidence>
<comment type="catalytic activity">
    <reaction evidence="20">
        <text>L-seryl-[protein] + ATP = O-phospho-L-seryl-[protein] + ADP + H(+)</text>
        <dbReference type="Rhea" id="RHEA:17989"/>
        <dbReference type="Rhea" id="RHEA-COMP:9863"/>
        <dbReference type="Rhea" id="RHEA-COMP:11604"/>
        <dbReference type="ChEBI" id="CHEBI:15378"/>
        <dbReference type="ChEBI" id="CHEBI:29999"/>
        <dbReference type="ChEBI" id="CHEBI:30616"/>
        <dbReference type="ChEBI" id="CHEBI:83421"/>
        <dbReference type="ChEBI" id="CHEBI:456216"/>
        <dbReference type="EC" id="2.7.11.1"/>
    </reaction>
</comment>
<dbReference type="PROSITE" id="PS00107">
    <property type="entry name" value="PROTEIN_KINASE_ATP"/>
    <property type="match status" value="1"/>
</dbReference>
<evidence type="ECO:0000256" key="5">
    <source>
        <dbReference type="ARBA" id="ARBA00006485"/>
    </source>
</evidence>
<keyword evidence="8" id="KW-0723">Serine/threonine-protein kinase</keyword>
<sequence length="579" mass="66999">MKMNRYITLNQLGDGTFGSVVLGERIDTGEKVAIKRMKRKYYSWEEAMNLREVKSLKKLSHANVVKLKEVIRENDVLYFVFEYMKENLYQLMKDRDKLFPEPVIKNIVYQVLQGLAFMHKHGFFHRDMKPENLLCMGPELVKIADFGLAREIRSRPPYTDYVSTRWYRAPEVLLHSTTYNSPIDIWAVGCIMAELYTFRPLFPGKSEIDEIFKICSVIGTPEKDDWPDGYQLAAAMNFKFPNFSRTSLTVLIPNASQEAVILMEDMLQWNPIKRPTAQQSLRYPYFQTSIPRIINSTKIGVTSQRDLVLNKVNLPPPVPKPYNYTQQEVLRSSMESRVQEKMMQQQQQQTILPLLNHNSYMRESNPQKLDEDEFAELLGKIIPENVNAKLVPERLYKENRANWNANYLPENTQQSNGNWVLPAWNEPSTINWNQLQPSNVKNGRKASGKQHYIAVARYVAGPSASLASRNGDSDPNRPRLIRNLVGQPMEKYEEFTDSFWVPKNSVENQTRQYYIPRNRYLTDQSLRLPYPSVYGTQNISSIENTNKGTHQPIAYGTVLNTKGSGSLHGRTDWAAKYLK</sequence>
<dbReference type="GO" id="GO:0004674">
    <property type="term" value="F:protein serine/threonine kinase activity"/>
    <property type="evidence" value="ECO:0007669"/>
    <property type="project" value="UniProtKB-KW"/>
</dbReference>
<dbReference type="FunFam" id="3.30.200.20:FF:000071">
    <property type="entry name" value="serine/threonine-protein kinase MAK isoform X1"/>
    <property type="match status" value="1"/>
</dbReference>
<evidence type="ECO:0000256" key="19">
    <source>
        <dbReference type="ARBA" id="ARBA00047899"/>
    </source>
</evidence>
<evidence type="ECO:0000256" key="11">
    <source>
        <dbReference type="ARBA" id="ARBA00022723"/>
    </source>
</evidence>
<dbReference type="GO" id="GO:0005856">
    <property type="term" value="C:cytoskeleton"/>
    <property type="evidence" value="ECO:0007669"/>
    <property type="project" value="UniProtKB-SubCell"/>
</dbReference>
<dbReference type="InterPro" id="IPR050117">
    <property type="entry name" value="MAPK"/>
</dbReference>
<evidence type="ECO:0000256" key="1">
    <source>
        <dbReference type="ARBA" id="ARBA00001946"/>
    </source>
</evidence>
<evidence type="ECO:0000313" key="23">
    <source>
        <dbReference type="Proteomes" id="UP000835206"/>
    </source>
</evidence>
<evidence type="ECO:0000259" key="22">
    <source>
        <dbReference type="PROSITE" id="PS50011"/>
    </source>
</evidence>
<keyword evidence="9" id="KW-0597">Phosphoprotein</keyword>
<evidence type="ECO:0000256" key="4">
    <source>
        <dbReference type="ARBA" id="ARBA00004245"/>
    </source>
</evidence>
<keyword evidence="10" id="KW-0808">Transferase</keyword>
<evidence type="ECO:0000313" key="24">
    <source>
        <dbReference type="RefSeq" id="XP_012167530.1"/>
    </source>
</evidence>
<evidence type="ECO:0000256" key="18">
    <source>
        <dbReference type="ARBA" id="ARBA00023273"/>
    </source>
</evidence>
<dbReference type="OrthoDB" id="2158884at2759"/>
<keyword evidence="12 21" id="KW-0547">Nucleotide-binding</keyword>
<evidence type="ECO:0000256" key="2">
    <source>
        <dbReference type="ARBA" id="ARBA00004123"/>
    </source>
</evidence>
<keyword evidence="16" id="KW-0206">Cytoskeleton</keyword>
<evidence type="ECO:0000256" key="17">
    <source>
        <dbReference type="ARBA" id="ARBA00023242"/>
    </source>
</evidence>
<dbReference type="SMART" id="SM00220">
    <property type="entry name" value="S_TKc"/>
    <property type="match status" value="1"/>
</dbReference>
<evidence type="ECO:0000256" key="15">
    <source>
        <dbReference type="ARBA" id="ARBA00022842"/>
    </source>
</evidence>